<organism evidence="11 12">
    <name type="scientific">Coemansia asiatica</name>
    <dbReference type="NCBI Taxonomy" id="1052880"/>
    <lineage>
        <taxon>Eukaryota</taxon>
        <taxon>Fungi</taxon>
        <taxon>Fungi incertae sedis</taxon>
        <taxon>Zoopagomycota</taxon>
        <taxon>Kickxellomycotina</taxon>
        <taxon>Kickxellomycetes</taxon>
        <taxon>Kickxellales</taxon>
        <taxon>Kickxellaceae</taxon>
        <taxon>Coemansia</taxon>
    </lineage>
</organism>
<dbReference type="EMBL" id="JANBOH010000381">
    <property type="protein sequence ID" value="KAJ1642545.1"/>
    <property type="molecule type" value="Genomic_DNA"/>
</dbReference>
<dbReference type="EC" id="2.3.2.27" evidence="2"/>
<dbReference type="Gene3D" id="3.30.40.10">
    <property type="entry name" value="Zinc/RING finger domain, C3HC4 (zinc finger)"/>
    <property type="match status" value="1"/>
</dbReference>
<comment type="caution">
    <text evidence="11">The sequence shown here is derived from an EMBL/GenBank/DDBJ whole genome shotgun (WGS) entry which is preliminary data.</text>
</comment>
<evidence type="ECO:0000256" key="7">
    <source>
        <dbReference type="ARBA" id="ARBA00022833"/>
    </source>
</evidence>
<dbReference type="AlphaFoldDB" id="A0A9W7XGP7"/>
<dbReference type="PANTHER" id="PTHR22937">
    <property type="entry name" value="E3 UBIQUITIN-PROTEIN LIGASE RNF165"/>
    <property type="match status" value="1"/>
</dbReference>
<dbReference type="PANTHER" id="PTHR22937:SF65">
    <property type="entry name" value="E3 UBIQUITIN-PROTEIN LIGASE ARK2C"/>
    <property type="match status" value="1"/>
</dbReference>
<evidence type="ECO:0000259" key="10">
    <source>
        <dbReference type="PROSITE" id="PS50089"/>
    </source>
</evidence>
<sequence length="399" mass="43263">HSLEEDNLMDDTIEGSEQSSSNTQPVREQTSDEARRAETQRLREEKFQRLRNIAQAMNDERRTIAIPMVLLGLRINSELRRTTRMALRSEANSVPPASQQQQELEQEQEQQQPLTQDAAAQPIGGLHGALRGLRNRLSGIVPSLFSSGSAELHGVQSSGQLDAAESSSTVHGNNSGASAIAADRRQGLSSSTDTDAQSGAQAETVNEAGSAQDAFSSSFSSSAESNESNQPGLSVFITIRYMQLGNPAILPMVTYSMFPELFSSSPTSDSAHTNLTASNYDLFIEISNIIGQARASTVSQDVIDKKMKKYKYEFDCSEGVAMARVAGTDAGVDEAVKLVSAERCPVCLEDFSEDDDLRVLACRHALHLSCGDMWFTQGSNMCPICRQPAIRVGSDTKSE</sequence>
<feature type="compositionally biased region" description="Basic and acidic residues" evidence="9">
    <location>
        <begin position="29"/>
        <end position="43"/>
    </location>
</feature>
<evidence type="ECO:0000256" key="6">
    <source>
        <dbReference type="ARBA" id="ARBA00022786"/>
    </source>
</evidence>
<dbReference type="GO" id="GO:0061630">
    <property type="term" value="F:ubiquitin protein ligase activity"/>
    <property type="evidence" value="ECO:0007669"/>
    <property type="project" value="UniProtKB-EC"/>
</dbReference>
<dbReference type="InterPro" id="IPR045191">
    <property type="entry name" value="MBR1/2-like"/>
</dbReference>
<evidence type="ECO:0000256" key="4">
    <source>
        <dbReference type="ARBA" id="ARBA00022723"/>
    </source>
</evidence>
<proteinExistence type="predicted"/>
<evidence type="ECO:0000256" key="1">
    <source>
        <dbReference type="ARBA" id="ARBA00000900"/>
    </source>
</evidence>
<comment type="catalytic activity">
    <reaction evidence="1">
        <text>S-ubiquitinyl-[E2 ubiquitin-conjugating enzyme]-L-cysteine + [acceptor protein]-L-lysine = [E2 ubiquitin-conjugating enzyme]-L-cysteine + N(6)-ubiquitinyl-[acceptor protein]-L-lysine.</text>
        <dbReference type="EC" id="2.3.2.27"/>
    </reaction>
</comment>
<evidence type="ECO:0000256" key="2">
    <source>
        <dbReference type="ARBA" id="ARBA00012483"/>
    </source>
</evidence>
<evidence type="ECO:0000313" key="12">
    <source>
        <dbReference type="Proteomes" id="UP001145021"/>
    </source>
</evidence>
<keyword evidence="3" id="KW-0808">Transferase</keyword>
<reference evidence="11" key="1">
    <citation type="submission" date="2022-07" db="EMBL/GenBank/DDBJ databases">
        <title>Phylogenomic reconstructions and comparative analyses of Kickxellomycotina fungi.</title>
        <authorList>
            <person name="Reynolds N.K."/>
            <person name="Stajich J.E."/>
            <person name="Barry K."/>
            <person name="Grigoriev I.V."/>
            <person name="Crous P."/>
            <person name="Smith M.E."/>
        </authorList>
    </citation>
    <scope>NUCLEOTIDE SEQUENCE</scope>
    <source>
        <strain evidence="11">NBRC 105413</strain>
    </source>
</reference>
<accession>A0A9W7XGP7</accession>
<feature type="compositionally biased region" description="Polar residues" evidence="9">
    <location>
        <begin position="15"/>
        <end position="28"/>
    </location>
</feature>
<feature type="region of interest" description="Disordered" evidence="9">
    <location>
        <begin position="156"/>
        <end position="228"/>
    </location>
</feature>
<evidence type="ECO:0000256" key="5">
    <source>
        <dbReference type="ARBA" id="ARBA00022771"/>
    </source>
</evidence>
<evidence type="ECO:0000313" key="11">
    <source>
        <dbReference type="EMBL" id="KAJ1642545.1"/>
    </source>
</evidence>
<keyword evidence="4" id="KW-0479">Metal-binding</keyword>
<keyword evidence="7" id="KW-0862">Zinc</keyword>
<protein>
    <recommendedName>
        <fullName evidence="2">RING-type E3 ubiquitin transferase</fullName>
        <ecNumber evidence="2">2.3.2.27</ecNumber>
    </recommendedName>
</protein>
<feature type="compositionally biased region" description="Acidic residues" evidence="9">
    <location>
        <begin position="1"/>
        <end position="14"/>
    </location>
</feature>
<dbReference type="PROSITE" id="PS50089">
    <property type="entry name" value="ZF_RING_2"/>
    <property type="match status" value="1"/>
</dbReference>
<dbReference type="CDD" id="cd16473">
    <property type="entry name" value="RING-H2_RNF103"/>
    <property type="match status" value="1"/>
</dbReference>
<name>A0A9W7XGP7_9FUNG</name>
<keyword evidence="6" id="KW-0833">Ubl conjugation pathway</keyword>
<dbReference type="SMART" id="SM00184">
    <property type="entry name" value="RING"/>
    <property type="match status" value="1"/>
</dbReference>
<dbReference type="GO" id="GO:0008270">
    <property type="term" value="F:zinc ion binding"/>
    <property type="evidence" value="ECO:0007669"/>
    <property type="project" value="UniProtKB-KW"/>
</dbReference>
<dbReference type="Pfam" id="PF13639">
    <property type="entry name" value="zf-RING_2"/>
    <property type="match status" value="1"/>
</dbReference>
<dbReference type="SUPFAM" id="SSF57850">
    <property type="entry name" value="RING/U-box"/>
    <property type="match status" value="1"/>
</dbReference>
<dbReference type="Proteomes" id="UP001145021">
    <property type="component" value="Unassembled WGS sequence"/>
</dbReference>
<feature type="compositionally biased region" description="Low complexity" evidence="9">
    <location>
        <begin position="214"/>
        <end position="228"/>
    </location>
</feature>
<evidence type="ECO:0000256" key="8">
    <source>
        <dbReference type="PROSITE-ProRule" id="PRU00175"/>
    </source>
</evidence>
<keyword evidence="5 8" id="KW-0863">Zinc-finger</keyword>
<evidence type="ECO:0000256" key="3">
    <source>
        <dbReference type="ARBA" id="ARBA00022679"/>
    </source>
</evidence>
<feature type="non-terminal residue" evidence="11">
    <location>
        <position position="1"/>
    </location>
</feature>
<feature type="compositionally biased region" description="Polar residues" evidence="9">
    <location>
        <begin position="156"/>
        <end position="177"/>
    </location>
</feature>
<dbReference type="InterPro" id="IPR013083">
    <property type="entry name" value="Znf_RING/FYVE/PHD"/>
</dbReference>
<evidence type="ECO:0000256" key="9">
    <source>
        <dbReference type="SAM" id="MobiDB-lite"/>
    </source>
</evidence>
<dbReference type="InterPro" id="IPR001841">
    <property type="entry name" value="Znf_RING"/>
</dbReference>
<feature type="region of interest" description="Disordered" evidence="9">
    <location>
        <begin position="1"/>
        <end position="43"/>
    </location>
</feature>
<feature type="region of interest" description="Disordered" evidence="9">
    <location>
        <begin position="89"/>
        <end position="117"/>
    </location>
</feature>
<keyword evidence="12" id="KW-1185">Reference proteome</keyword>
<feature type="domain" description="RING-type" evidence="10">
    <location>
        <begin position="344"/>
        <end position="386"/>
    </location>
</feature>
<gene>
    <name evidence="11" type="ORF">LPJ64_005622</name>
</gene>
<feature type="compositionally biased region" description="Polar residues" evidence="9">
    <location>
        <begin position="187"/>
        <end position="209"/>
    </location>
</feature>